<dbReference type="STRING" id="859194.MHF_0120"/>
<reference evidence="2 3" key="1">
    <citation type="journal article" date="2011" name="J. Bacteriol.">
        <title>Complete genome sequences of two hemotropic Mycoplasmas, Mycoplasma haemofelis strain Ohio2 and Mycoplasma suis strain Illinois.</title>
        <authorList>
            <person name="Messick J.B."/>
            <person name="Santos A.P."/>
            <person name="Guimaraes A.M."/>
        </authorList>
    </citation>
    <scope>NUCLEOTIDE SEQUENCE [LARGE SCALE GENOMIC DNA]</scope>
    <source>
        <strain evidence="2 3">Ohio2</strain>
    </source>
</reference>
<evidence type="ECO:0000313" key="2">
    <source>
        <dbReference type="EMBL" id="AEG72424.1"/>
    </source>
</evidence>
<dbReference type="HOGENOM" id="CLU_1282040_0_0_14"/>
<protein>
    <submittedName>
        <fullName evidence="2">Uncharacterized protein</fullName>
    </submittedName>
</protein>
<reference key="2">
    <citation type="submission" date="2011-05" db="EMBL/GenBank/DDBJ databases">
        <title>The Genome of Mycoplasma haemofelis Strain Ohio2, a pathogenic hemoplasma of the cat.</title>
        <authorList>
            <person name="Santos A.P."/>
            <person name="Guimaraes A.M.S."/>
            <person name="SanMiguel P.J."/>
            <person name="Martin S.W."/>
            <person name="Messick J.B."/>
        </authorList>
    </citation>
    <scope>NUCLEOTIDE SEQUENCE</scope>
    <source>
        <strain>Ohio2</strain>
    </source>
</reference>
<proteinExistence type="predicted"/>
<dbReference type="Proteomes" id="UP000007952">
    <property type="component" value="Chromosome"/>
</dbReference>
<dbReference type="AlphaFoldDB" id="F6FFM9"/>
<feature type="region of interest" description="Disordered" evidence="1">
    <location>
        <begin position="104"/>
        <end position="123"/>
    </location>
</feature>
<organism evidence="2 3">
    <name type="scientific">Mycoplasma haemofelis (strain Ohio2)</name>
    <dbReference type="NCBI Taxonomy" id="859194"/>
    <lineage>
        <taxon>Bacteria</taxon>
        <taxon>Bacillati</taxon>
        <taxon>Mycoplasmatota</taxon>
        <taxon>Mollicutes</taxon>
        <taxon>Mycoplasmataceae</taxon>
        <taxon>Mycoplasma</taxon>
    </lineage>
</organism>
<feature type="compositionally biased region" description="Low complexity" evidence="1">
    <location>
        <begin position="108"/>
        <end position="118"/>
    </location>
</feature>
<name>F6FFM9_MYCHI</name>
<accession>F6FFM9</accession>
<sequence length="215" mass="25131">MPVLDNTERRKNAANEFLICRTASNFILTLGKEIQFIDRNKASLRWGKYNGDDVFDNDDNGEINVLSRCGGESEEKLKPTYFAPYFYALQSYFTTNIIGDKDVKDGASSQSSQSSQSSTEKKPYTLDKEELYELHEKKAFNPKYLFRSRLHKKDDSKSTETTETTEAIDAIYSIYDIFDWFDFFDSFVSILKILEIYEIYKQYIQEVQNVQILYM</sequence>
<dbReference type="EMBL" id="CP002808">
    <property type="protein sequence ID" value="AEG72424.1"/>
    <property type="molecule type" value="Genomic_DNA"/>
</dbReference>
<evidence type="ECO:0000313" key="3">
    <source>
        <dbReference type="Proteomes" id="UP000007952"/>
    </source>
</evidence>
<evidence type="ECO:0000256" key="1">
    <source>
        <dbReference type="SAM" id="MobiDB-lite"/>
    </source>
</evidence>
<gene>
    <name evidence="2" type="ordered locus">MHF_0120</name>
</gene>
<dbReference type="KEGG" id="mhf:MHF_0120"/>